<evidence type="ECO:0000256" key="9">
    <source>
        <dbReference type="ARBA" id="ARBA00047899"/>
    </source>
</evidence>
<keyword evidence="8 11" id="KW-0067">ATP-binding</keyword>
<evidence type="ECO:0000256" key="5">
    <source>
        <dbReference type="ARBA" id="ARBA00022679"/>
    </source>
</evidence>
<dbReference type="PANTHER" id="PTHR43895:SF3">
    <property type="entry name" value="CBL-INTERACTING SERINE_THREONINE-PROTEIN KINASE 20"/>
    <property type="match status" value="1"/>
</dbReference>
<evidence type="ECO:0000256" key="14">
    <source>
        <dbReference type="SAM" id="Phobius"/>
    </source>
</evidence>
<dbReference type="Proteomes" id="UP001291926">
    <property type="component" value="Unassembled WGS sequence"/>
</dbReference>
<evidence type="ECO:0000256" key="2">
    <source>
        <dbReference type="ARBA" id="ARBA00006234"/>
    </source>
</evidence>
<keyword evidence="7" id="KW-0418">Kinase</keyword>
<dbReference type="CDD" id="cd12195">
    <property type="entry name" value="CIPK_C"/>
    <property type="match status" value="1"/>
</dbReference>
<dbReference type="PROSITE" id="PS50816">
    <property type="entry name" value="NAF"/>
    <property type="match status" value="1"/>
</dbReference>
<evidence type="ECO:0000256" key="1">
    <source>
        <dbReference type="ARBA" id="ARBA00001936"/>
    </source>
</evidence>
<keyword evidence="14" id="KW-1133">Transmembrane helix</keyword>
<comment type="catalytic activity">
    <reaction evidence="9">
        <text>L-threonyl-[protein] + ATP = O-phospho-L-threonyl-[protein] + ADP + H(+)</text>
        <dbReference type="Rhea" id="RHEA:46608"/>
        <dbReference type="Rhea" id="RHEA-COMP:11060"/>
        <dbReference type="Rhea" id="RHEA-COMP:11605"/>
        <dbReference type="ChEBI" id="CHEBI:15378"/>
        <dbReference type="ChEBI" id="CHEBI:30013"/>
        <dbReference type="ChEBI" id="CHEBI:30616"/>
        <dbReference type="ChEBI" id="CHEBI:61977"/>
        <dbReference type="ChEBI" id="CHEBI:456216"/>
        <dbReference type="EC" id="2.7.11.1"/>
    </reaction>
</comment>
<evidence type="ECO:0000256" key="4">
    <source>
        <dbReference type="ARBA" id="ARBA00022527"/>
    </source>
</evidence>
<protein>
    <recommendedName>
        <fullName evidence="3">non-specific serine/threonine protein kinase</fullName>
        <ecNumber evidence="3">2.7.11.1</ecNumber>
    </recommendedName>
</protein>
<evidence type="ECO:0000256" key="8">
    <source>
        <dbReference type="ARBA" id="ARBA00022840"/>
    </source>
</evidence>
<evidence type="ECO:0000259" key="15">
    <source>
        <dbReference type="PROSITE" id="PS50011"/>
    </source>
</evidence>
<dbReference type="EMBL" id="JAYDYQ010001326">
    <property type="protein sequence ID" value="KAK4487685.1"/>
    <property type="molecule type" value="Genomic_DNA"/>
</dbReference>
<dbReference type="Pfam" id="PF00069">
    <property type="entry name" value="Pkinase"/>
    <property type="match status" value="1"/>
</dbReference>
<dbReference type="PROSITE" id="PS00108">
    <property type="entry name" value="PROTEIN_KINASE_ST"/>
    <property type="match status" value="1"/>
</dbReference>
<dbReference type="EC" id="2.7.11.1" evidence="3"/>
<keyword evidence="14" id="KW-0812">Transmembrane</keyword>
<evidence type="ECO:0000256" key="13">
    <source>
        <dbReference type="SAM" id="MobiDB-lite"/>
    </source>
</evidence>
<reference evidence="17 18" key="1">
    <citation type="journal article" date="2023" name="bioRxiv">
        <title>Genome report: Whole genome sequence and annotation of Penstemon davidsonii.</title>
        <authorList>
            <person name="Ostevik K.L."/>
            <person name="Alabady M."/>
            <person name="Zhang M."/>
            <person name="Rausher M.D."/>
        </authorList>
    </citation>
    <scope>NUCLEOTIDE SEQUENCE [LARGE SCALE GENOMIC DNA]</scope>
    <source>
        <strain evidence="17">DNT005</strain>
        <tissue evidence="17">Whole leaf</tissue>
    </source>
</reference>
<name>A0ABR0DEQ0_9LAMI</name>
<dbReference type="InterPro" id="IPR004041">
    <property type="entry name" value="NAF_dom"/>
</dbReference>
<evidence type="ECO:0000256" key="11">
    <source>
        <dbReference type="PROSITE-ProRule" id="PRU10141"/>
    </source>
</evidence>
<evidence type="ECO:0000313" key="18">
    <source>
        <dbReference type="Proteomes" id="UP001291926"/>
    </source>
</evidence>
<dbReference type="PROSITE" id="PS00107">
    <property type="entry name" value="PROTEIN_KINASE_ATP"/>
    <property type="match status" value="1"/>
</dbReference>
<evidence type="ECO:0000256" key="3">
    <source>
        <dbReference type="ARBA" id="ARBA00012513"/>
    </source>
</evidence>
<dbReference type="InterPro" id="IPR000719">
    <property type="entry name" value="Prot_kinase_dom"/>
</dbReference>
<dbReference type="PROSITE" id="PS50011">
    <property type="entry name" value="PROTEIN_KINASE_DOM"/>
    <property type="match status" value="1"/>
</dbReference>
<keyword evidence="18" id="KW-1185">Reference proteome</keyword>
<comment type="caution">
    <text evidence="17">The sequence shown here is derived from an EMBL/GenBank/DDBJ whole genome shotgun (WGS) entry which is preliminary data.</text>
</comment>
<keyword evidence="5" id="KW-0808">Transferase</keyword>
<dbReference type="PANTHER" id="PTHR43895">
    <property type="entry name" value="CALCIUM/CALMODULIN-DEPENDENT PROTEIN KINASE KINASE-RELATED"/>
    <property type="match status" value="1"/>
</dbReference>
<evidence type="ECO:0000256" key="6">
    <source>
        <dbReference type="ARBA" id="ARBA00022741"/>
    </source>
</evidence>
<dbReference type="InterPro" id="IPR018451">
    <property type="entry name" value="NAF/FISL_domain"/>
</dbReference>
<comment type="cofactor">
    <cofactor evidence="1">
        <name>Mn(2+)</name>
        <dbReference type="ChEBI" id="CHEBI:29035"/>
    </cofactor>
</comment>
<keyword evidence="4 12" id="KW-0723">Serine/threonine-protein kinase</keyword>
<organism evidence="17 18">
    <name type="scientific">Penstemon davidsonii</name>
    <dbReference type="NCBI Taxonomy" id="160366"/>
    <lineage>
        <taxon>Eukaryota</taxon>
        <taxon>Viridiplantae</taxon>
        <taxon>Streptophyta</taxon>
        <taxon>Embryophyta</taxon>
        <taxon>Tracheophyta</taxon>
        <taxon>Spermatophyta</taxon>
        <taxon>Magnoliopsida</taxon>
        <taxon>eudicotyledons</taxon>
        <taxon>Gunneridae</taxon>
        <taxon>Pentapetalae</taxon>
        <taxon>asterids</taxon>
        <taxon>lamiids</taxon>
        <taxon>Lamiales</taxon>
        <taxon>Plantaginaceae</taxon>
        <taxon>Cheloneae</taxon>
        <taxon>Penstemon</taxon>
    </lineage>
</organism>
<gene>
    <name evidence="17" type="ORF">RD792_005654</name>
</gene>
<accession>A0ABR0DEQ0</accession>
<dbReference type="SMART" id="SM00220">
    <property type="entry name" value="S_TKc"/>
    <property type="match status" value="1"/>
</dbReference>
<dbReference type="InterPro" id="IPR017441">
    <property type="entry name" value="Protein_kinase_ATP_BS"/>
</dbReference>
<keyword evidence="14" id="KW-0472">Membrane</keyword>
<feature type="domain" description="NAF" evidence="16">
    <location>
        <begin position="313"/>
        <end position="337"/>
    </location>
</feature>
<feature type="domain" description="Protein kinase" evidence="15">
    <location>
        <begin position="12"/>
        <end position="266"/>
    </location>
</feature>
<dbReference type="InterPro" id="IPR008271">
    <property type="entry name" value="Ser/Thr_kinase_AS"/>
</dbReference>
<evidence type="ECO:0000256" key="12">
    <source>
        <dbReference type="RuleBase" id="RU000304"/>
    </source>
</evidence>
<proteinExistence type="inferred from homology"/>
<comment type="catalytic activity">
    <reaction evidence="10">
        <text>L-seryl-[protein] + ATP = O-phospho-L-seryl-[protein] + ADP + H(+)</text>
        <dbReference type="Rhea" id="RHEA:17989"/>
        <dbReference type="Rhea" id="RHEA-COMP:9863"/>
        <dbReference type="Rhea" id="RHEA-COMP:11604"/>
        <dbReference type="ChEBI" id="CHEBI:15378"/>
        <dbReference type="ChEBI" id="CHEBI:29999"/>
        <dbReference type="ChEBI" id="CHEBI:30616"/>
        <dbReference type="ChEBI" id="CHEBI:83421"/>
        <dbReference type="ChEBI" id="CHEBI:456216"/>
        <dbReference type="EC" id="2.7.11.1"/>
    </reaction>
</comment>
<sequence length="451" mass="51033">MEKKGNILMQRYEIGKMLGQGTFAKVYHARNLKTGQSVAIKIIDKEKIVKVGLMDQIKREISIMRLVKHPNVVQLYEVMASKYKIYFAMEYVKGGELFTKVAKGRLKEDAARKYFQQLIAAVDFCHSRGVYHRDLKPENLLLDEFGNLKVSDFGLSALFESKRQDGLLHTTCGTPAYVAPEVIHKRGYDGEKADIWSCGVILFVLLAGYLPFHDSNIMAMYRKISKGDFKCPHWFPPEVKKLLSRILDPHPSSRITVSKLMENSWVKKGFKRIESFELIDDLDKDGDSPRSILSADDSDAEASNSDANVQVNSKPHCLNAFDIISLSPGFDLSGLFEKDRCNYKGEVWFTTQMPPSIVVSKLEELAVMESFKIKKKDGVVKMQGSKGGRKGQLGINAEIFEVTPTLHVVEVKKSAGDTMEYQKFCDQELRPSLKDIVWSWQGCGKDQEHVN</sequence>
<dbReference type="Gene3D" id="1.10.510.10">
    <property type="entry name" value="Transferase(Phosphotransferase) domain 1"/>
    <property type="match status" value="1"/>
</dbReference>
<evidence type="ECO:0000259" key="16">
    <source>
        <dbReference type="PROSITE" id="PS50816"/>
    </source>
</evidence>
<dbReference type="InterPro" id="IPR011009">
    <property type="entry name" value="Kinase-like_dom_sf"/>
</dbReference>
<dbReference type="SUPFAM" id="SSF56112">
    <property type="entry name" value="Protein kinase-like (PK-like)"/>
    <property type="match status" value="1"/>
</dbReference>
<comment type="similarity">
    <text evidence="2">Belongs to the protein kinase superfamily. CAMK Ser/Thr protein kinase family. SNF1 subfamily.</text>
</comment>
<evidence type="ECO:0000256" key="7">
    <source>
        <dbReference type="ARBA" id="ARBA00022777"/>
    </source>
</evidence>
<feature type="binding site" evidence="11">
    <location>
        <position position="41"/>
    </location>
    <ligand>
        <name>ATP</name>
        <dbReference type="ChEBI" id="CHEBI:30616"/>
    </ligand>
</feature>
<feature type="transmembrane region" description="Helical" evidence="14">
    <location>
        <begin position="193"/>
        <end position="212"/>
    </location>
</feature>
<feature type="region of interest" description="Disordered" evidence="13">
    <location>
        <begin position="288"/>
        <end position="308"/>
    </location>
</feature>
<evidence type="ECO:0000256" key="10">
    <source>
        <dbReference type="ARBA" id="ARBA00048679"/>
    </source>
</evidence>
<keyword evidence="6 11" id="KW-0547">Nucleotide-binding</keyword>
<evidence type="ECO:0000313" key="17">
    <source>
        <dbReference type="EMBL" id="KAK4487685.1"/>
    </source>
</evidence>
<dbReference type="CDD" id="cd14663">
    <property type="entry name" value="STKc_SnRK3"/>
    <property type="match status" value="1"/>
</dbReference>
<dbReference type="Pfam" id="PF03822">
    <property type="entry name" value="NAF"/>
    <property type="match status" value="1"/>
</dbReference>
<dbReference type="Gene3D" id="3.30.310.80">
    <property type="entry name" value="Kinase associated domain 1, KA1"/>
    <property type="match status" value="1"/>
</dbReference>